<dbReference type="AlphaFoldDB" id="X1S8B4"/>
<reference evidence="2" key="1">
    <citation type="journal article" date="2014" name="Front. Microbiol.">
        <title>High frequency of phylogenetically diverse reductive dehalogenase-homologous genes in deep subseafloor sedimentary metagenomes.</title>
        <authorList>
            <person name="Kawai M."/>
            <person name="Futagami T."/>
            <person name="Toyoda A."/>
            <person name="Takaki Y."/>
            <person name="Nishi S."/>
            <person name="Hori S."/>
            <person name="Arai W."/>
            <person name="Tsubouchi T."/>
            <person name="Morono Y."/>
            <person name="Uchiyama I."/>
            <person name="Ito T."/>
            <person name="Fujiyama A."/>
            <person name="Inagaki F."/>
            <person name="Takami H."/>
        </authorList>
    </citation>
    <scope>NUCLEOTIDE SEQUENCE</scope>
    <source>
        <strain evidence="2">Expedition CK06-06</strain>
    </source>
</reference>
<accession>X1S8B4</accession>
<gene>
    <name evidence="2" type="ORF">S12H4_38004</name>
</gene>
<feature type="non-terminal residue" evidence="2">
    <location>
        <position position="1"/>
    </location>
</feature>
<dbReference type="EMBL" id="BARW01022834">
    <property type="protein sequence ID" value="GAI89193.1"/>
    <property type="molecule type" value="Genomic_DNA"/>
</dbReference>
<dbReference type="GO" id="GO:0016887">
    <property type="term" value="F:ATP hydrolysis activity"/>
    <property type="evidence" value="ECO:0007669"/>
    <property type="project" value="InterPro"/>
</dbReference>
<organism evidence="2">
    <name type="scientific">marine sediment metagenome</name>
    <dbReference type="NCBI Taxonomy" id="412755"/>
    <lineage>
        <taxon>unclassified sequences</taxon>
        <taxon>metagenomes</taxon>
        <taxon>ecological metagenomes</taxon>
    </lineage>
</organism>
<comment type="caution">
    <text evidence="2">The sequence shown here is derived from an EMBL/GenBank/DDBJ whole genome shotgun (WGS) entry which is preliminary data.</text>
</comment>
<dbReference type="CDD" id="cd00009">
    <property type="entry name" value="AAA"/>
    <property type="match status" value="1"/>
</dbReference>
<dbReference type="InterPro" id="IPR027417">
    <property type="entry name" value="P-loop_NTPase"/>
</dbReference>
<dbReference type="SUPFAM" id="SSF52540">
    <property type="entry name" value="P-loop containing nucleoside triphosphate hydrolases"/>
    <property type="match status" value="1"/>
</dbReference>
<dbReference type="GO" id="GO:0005524">
    <property type="term" value="F:ATP binding"/>
    <property type="evidence" value="ECO:0007669"/>
    <property type="project" value="InterPro"/>
</dbReference>
<feature type="non-terminal residue" evidence="2">
    <location>
        <position position="266"/>
    </location>
</feature>
<feature type="domain" description="ATPase AAA-type core" evidence="1">
    <location>
        <begin position="61"/>
        <end position="172"/>
    </location>
</feature>
<dbReference type="Gene3D" id="3.40.50.300">
    <property type="entry name" value="P-loop containing nucleotide triphosphate hydrolases"/>
    <property type="match status" value="1"/>
</dbReference>
<protein>
    <recommendedName>
        <fullName evidence="1">ATPase AAA-type core domain-containing protein</fullName>
    </recommendedName>
</protein>
<name>X1S8B4_9ZZZZ</name>
<sequence>GYKLTEKARALISGSSLPSPTQTPQDGKLSLPDDMFEDVIGHGEVKDLLRASLMAEKPVHVLLSGPPALAKTLFLWDIERAAGERAIWLVGSATSKAGLWDLVAERQPRVILLDEIDKMNAADTAALLSMMEGGRLVRAKKGRELDLQHNIWVVAATNRLYGLSPELLSRFALRKIEAYSRVDYQRVVKGVLVRRENIQPELAEEIALLFPGPGHLLASHSPNPASPPENLCLISPGLQASADTFLRIGLLTSPFSSNNLAPFCVG</sequence>
<dbReference type="Pfam" id="PF00004">
    <property type="entry name" value="AAA"/>
    <property type="match status" value="1"/>
</dbReference>
<dbReference type="InterPro" id="IPR003959">
    <property type="entry name" value="ATPase_AAA_core"/>
</dbReference>
<proteinExistence type="predicted"/>
<evidence type="ECO:0000259" key="1">
    <source>
        <dbReference type="Pfam" id="PF00004"/>
    </source>
</evidence>
<evidence type="ECO:0000313" key="2">
    <source>
        <dbReference type="EMBL" id="GAI89193.1"/>
    </source>
</evidence>